<keyword evidence="12" id="KW-0255">Endonuclease</keyword>
<dbReference type="InterPro" id="IPR012340">
    <property type="entry name" value="NA-bd_OB-fold"/>
</dbReference>
<evidence type="ECO:0000256" key="10">
    <source>
        <dbReference type="ARBA" id="ARBA00022723"/>
    </source>
</evidence>
<comment type="cofactor">
    <cofactor evidence="1">
        <name>Mg(2+)</name>
        <dbReference type="ChEBI" id="CHEBI:18420"/>
    </cofactor>
</comment>
<gene>
    <name evidence="18" type="ORF">DNHGIG_01450</name>
</gene>
<dbReference type="GO" id="GO:0008033">
    <property type="term" value="P:tRNA processing"/>
    <property type="evidence" value="ECO:0007669"/>
    <property type="project" value="UniProtKB-KW"/>
</dbReference>
<dbReference type="RefSeq" id="WP_282197867.1">
    <property type="nucleotide sequence ID" value="NZ_BOQE01000001.1"/>
</dbReference>
<evidence type="ECO:0000256" key="15">
    <source>
        <dbReference type="ARBA" id="ARBA00022884"/>
    </source>
</evidence>
<dbReference type="GO" id="GO:0005737">
    <property type="term" value="C:cytoplasm"/>
    <property type="evidence" value="ECO:0007669"/>
    <property type="project" value="UniProtKB-SubCell"/>
</dbReference>
<evidence type="ECO:0000256" key="5">
    <source>
        <dbReference type="ARBA" id="ARBA00022490"/>
    </source>
</evidence>
<evidence type="ECO:0000256" key="1">
    <source>
        <dbReference type="ARBA" id="ARBA00001946"/>
    </source>
</evidence>
<evidence type="ECO:0000256" key="3">
    <source>
        <dbReference type="ARBA" id="ARBA00005663"/>
    </source>
</evidence>
<evidence type="ECO:0000313" key="19">
    <source>
        <dbReference type="Proteomes" id="UP001057291"/>
    </source>
</evidence>
<evidence type="ECO:0000256" key="11">
    <source>
        <dbReference type="ARBA" id="ARBA00022730"/>
    </source>
</evidence>
<evidence type="ECO:0000256" key="13">
    <source>
        <dbReference type="ARBA" id="ARBA00022801"/>
    </source>
</evidence>
<keyword evidence="13" id="KW-0378">Hydrolase</keyword>
<dbReference type="GO" id="GO:0046872">
    <property type="term" value="F:metal ion binding"/>
    <property type="evidence" value="ECO:0007669"/>
    <property type="project" value="UniProtKB-KW"/>
</dbReference>
<organism evidence="18 19">
    <name type="scientific">Collibacillus ludicampi</name>
    <dbReference type="NCBI Taxonomy" id="2771369"/>
    <lineage>
        <taxon>Bacteria</taxon>
        <taxon>Bacillati</taxon>
        <taxon>Bacillota</taxon>
        <taxon>Bacilli</taxon>
        <taxon>Bacillales</taxon>
        <taxon>Alicyclobacillaceae</taxon>
        <taxon>Collibacillus</taxon>
    </lineage>
</organism>
<feature type="domain" description="TRAM" evidence="17">
    <location>
        <begin position="498"/>
        <end position="560"/>
    </location>
</feature>
<dbReference type="InterPro" id="IPR003029">
    <property type="entry name" value="S1_domain"/>
</dbReference>
<dbReference type="AlphaFoldDB" id="A0AAV4LA14"/>
<keyword evidence="5" id="KW-0963">Cytoplasm</keyword>
<dbReference type="SMART" id="SM00316">
    <property type="entry name" value="S1"/>
    <property type="match status" value="1"/>
</dbReference>
<dbReference type="SUPFAM" id="SSF50249">
    <property type="entry name" value="Nucleic acid-binding proteins"/>
    <property type="match status" value="1"/>
</dbReference>
<accession>A0AAV4LA14</accession>
<dbReference type="GO" id="GO:0004540">
    <property type="term" value="F:RNA nuclease activity"/>
    <property type="evidence" value="ECO:0007669"/>
    <property type="project" value="InterPro"/>
</dbReference>
<evidence type="ECO:0000313" key="18">
    <source>
        <dbReference type="EMBL" id="GIM44596.1"/>
    </source>
</evidence>
<evidence type="ECO:0000256" key="6">
    <source>
        <dbReference type="ARBA" id="ARBA00022552"/>
    </source>
</evidence>
<keyword evidence="15" id="KW-0694">RNA-binding</keyword>
<dbReference type="EMBL" id="BOQE01000001">
    <property type="protein sequence ID" value="GIM44596.1"/>
    <property type="molecule type" value="Genomic_DNA"/>
</dbReference>
<dbReference type="GO" id="GO:0019843">
    <property type="term" value="F:rRNA binding"/>
    <property type="evidence" value="ECO:0007669"/>
    <property type="project" value="UniProtKB-KW"/>
</dbReference>
<evidence type="ECO:0000256" key="8">
    <source>
        <dbReference type="ARBA" id="ARBA00022694"/>
    </source>
</evidence>
<keyword evidence="14" id="KW-0460">Magnesium</keyword>
<dbReference type="Pfam" id="PF01938">
    <property type="entry name" value="TRAM"/>
    <property type="match status" value="1"/>
</dbReference>
<proteinExistence type="inferred from homology"/>
<keyword evidence="8" id="KW-0819">tRNA processing</keyword>
<evidence type="ECO:0000256" key="4">
    <source>
        <dbReference type="ARBA" id="ARBA00017719"/>
    </source>
</evidence>
<dbReference type="Proteomes" id="UP001057291">
    <property type="component" value="Unassembled WGS sequence"/>
</dbReference>
<keyword evidence="9" id="KW-0540">Nuclease</keyword>
<reference evidence="18" key="1">
    <citation type="journal article" date="2023" name="Int. J. Syst. Evol. Microbiol.">
        <title>Collibacillus ludicampi gen. nov., sp. nov., a new soil bacterium of the family Alicyclobacillaceae.</title>
        <authorList>
            <person name="Jojima T."/>
            <person name="Ioku Y."/>
            <person name="Fukuta Y."/>
            <person name="Shirasaka N."/>
            <person name="Matsumura Y."/>
            <person name="Mori M."/>
        </authorList>
    </citation>
    <scope>NUCLEOTIDE SEQUENCE</scope>
    <source>
        <strain evidence="18">TP075</strain>
    </source>
</reference>
<dbReference type="GO" id="GO:0006364">
    <property type="term" value="P:rRNA processing"/>
    <property type="evidence" value="ECO:0007669"/>
    <property type="project" value="UniProtKB-KW"/>
</dbReference>
<keyword evidence="10" id="KW-0479">Metal-binding</keyword>
<evidence type="ECO:0000259" key="17">
    <source>
        <dbReference type="PROSITE" id="PS50926"/>
    </source>
</evidence>
<evidence type="ECO:0000256" key="7">
    <source>
        <dbReference type="ARBA" id="ARBA00022555"/>
    </source>
</evidence>
<dbReference type="CDD" id="cd04453">
    <property type="entry name" value="S1_RNase_E"/>
    <property type="match status" value="1"/>
</dbReference>
<protein>
    <recommendedName>
        <fullName evidence="4">Ribonuclease G</fullName>
    </recommendedName>
</protein>
<evidence type="ECO:0000256" key="2">
    <source>
        <dbReference type="ARBA" id="ARBA00004496"/>
    </source>
</evidence>
<evidence type="ECO:0000256" key="14">
    <source>
        <dbReference type="ARBA" id="ARBA00022842"/>
    </source>
</evidence>
<dbReference type="GO" id="GO:0016787">
    <property type="term" value="F:hydrolase activity"/>
    <property type="evidence" value="ECO:0007669"/>
    <property type="project" value="UniProtKB-KW"/>
</dbReference>
<dbReference type="InterPro" id="IPR002792">
    <property type="entry name" value="TRAM_dom"/>
</dbReference>
<keyword evidence="6" id="KW-0698">rRNA processing</keyword>
<dbReference type="Gene3D" id="3.40.1260.20">
    <property type="entry name" value="Ribonuclease E, catalytic domain"/>
    <property type="match status" value="1"/>
</dbReference>
<dbReference type="GO" id="GO:0000049">
    <property type="term" value="F:tRNA binding"/>
    <property type="evidence" value="ECO:0007669"/>
    <property type="project" value="UniProtKB-KW"/>
</dbReference>
<keyword evidence="7" id="KW-0820">tRNA-binding</keyword>
<dbReference type="NCBIfam" id="TIGR00757">
    <property type="entry name" value="RNaseEG"/>
    <property type="match status" value="1"/>
</dbReference>
<keyword evidence="19" id="KW-1185">Reference proteome</keyword>
<feature type="domain" description="S1 motif" evidence="16">
    <location>
        <begin position="39"/>
        <end position="126"/>
    </location>
</feature>
<dbReference type="Pfam" id="PF20833">
    <property type="entry name" value="RNase_E_G_Thio"/>
    <property type="match status" value="1"/>
</dbReference>
<evidence type="ECO:0000259" key="16">
    <source>
        <dbReference type="PROSITE" id="PS50126"/>
    </source>
</evidence>
<dbReference type="InterPro" id="IPR048583">
    <property type="entry name" value="RNase_E_G_thioredoxin-like"/>
</dbReference>
<dbReference type="PROSITE" id="PS50126">
    <property type="entry name" value="S1"/>
    <property type="match status" value="1"/>
</dbReference>
<evidence type="ECO:0000256" key="9">
    <source>
        <dbReference type="ARBA" id="ARBA00022722"/>
    </source>
</evidence>
<dbReference type="InterPro" id="IPR019307">
    <property type="entry name" value="RNA-bd_AU-1/RNase_E/G"/>
</dbReference>
<dbReference type="InterPro" id="IPR004659">
    <property type="entry name" value="RNase_E/G"/>
</dbReference>
<comment type="subcellular location">
    <subcellularLocation>
        <location evidence="2">Cytoplasm</location>
    </subcellularLocation>
</comment>
<keyword evidence="11" id="KW-0699">rRNA-binding</keyword>
<dbReference type="GO" id="GO:0004519">
    <property type="term" value="F:endonuclease activity"/>
    <property type="evidence" value="ECO:0007669"/>
    <property type="project" value="UniProtKB-KW"/>
</dbReference>
<dbReference type="PROSITE" id="PS50926">
    <property type="entry name" value="TRAM"/>
    <property type="match status" value="1"/>
</dbReference>
<comment type="similarity">
    <text evidence="3">Belongs to the RNase E/G family. RNase G subfamily.</text>
</comment>
<dbReference type="PANTHER" id="PTHR30001">
    <property type="entry name" value="RIBONUCLEASE"/>
    <property type="match status" value="1"/>
</dbReference>
<dbReference type="Pfam" id="PF10150">
    <property type="entry name" value="RNase_E_G"/>
    <property type="match status" value="1"/>
</dbReference>
<sequence length="565" mass="64475">MQRKIIVNDDAKEMRVALLEEGRLMELYVQRSVCHRFLGNIYKGRVENVLPGMQAAFIDIGTGKNAFLYRDDALPGFLLSSEKEVDQKKEITDILRKGQEIIVQIEKEPTGTKGARVTTQIALAGRYTVVMPYSDYVGVSRRIVDETERERLKRIVDKIRLSEAGIIVRTAAQDVSVEQIEQDYKFLKGVWQHVLRQSQTLTAPCLLYQDLNLLARSVRDLFTEDTDSFIVDRKACYDSVCDLLTHVAPHLKERVQLYEGSEPIFKRYQIEGEIERSLRRKVWLKSGGYIVIDAMEALTAIDVNTGKFVGTTSLEETVLKINLEAAREIARQIRLRDIGGMIIIDFIDMPQEEHRKQVLAELEFQLKRDRTRTQLFGWTQLGLLEMTRKKNRQSLDEILRKPCPSCEGTGKTYTEETIAIRIERELKEISGQNDKAAFLIEAHPSVAAKLIGPGGDNLIQLEKAVGKKIYVKGRSELSLIDYRILEDSLGEIEKWATPVYPGQVLRVYVEEPHEHTPRDGIARIEGFILNVSNGGRYVGQKVIVKVRQVFRTYAKATLVDEENIH</sequence>
<dbReference type="PANTHER" id="PTHR30001:SF0">
    <property type="entry name" value="RIBONUCLEASE G"/>
    <property type="match status" value="1"/>
</dbReference>
<name>A0AAV4LA14_9BACL</name>
<comment type="caution">
    <text evidence="18">The sequence shown here is derived from an EMBL/GenBank/DDBJ whole genome shotgun (WGS) entry which is preliminary data.</text>
</comment>
<dbReference type="Gene3D" id="2.40.50.140">
    <property type="entry name" value="Nucleic acid-binding proteins"/>
    <property type="match status" value="2"/>
</dbReference>
<evidence type="ECO:0000256" key="12">
    <source>
        <dbReference type="ARBA" id="ARBA00022759"/>
    </source>
</evidence>